<dbReference type="GO" id="GO:0003677">
    <property type="term" value="F:DNA binding"/>
    <property type="evidence" value="ECO:0007669"/>
    <property type="project" value="UniProtKB-KW"/>
</dbReference>
<evidence type="ECO:0000256" key="1">
    <source>
        <dbReference type="ARBA" id="ARBA00009359"/>
    </source>
</evidence>
<evidence type="ECO:0000256" key="4">
    <source>
        <dbReference type="ARBA" id="ARBA00023204"/>
    </source>
</evidence>
<sequence>MDDDDFEMNSDGGQGYNNNNSRGSAKSRQQVEKRPAQRNEEDFEDGDDDESFGGLPRDKDKGLSNKSSGFTSAASKHLQKERSKGTGAEVRRAPVEEEDAGQDDEEDRGPTFRTREALEMSCEFLRLFTIEALHRTAGYQREQEDEELKDDETLIELDSLEAIAPQLVMDF</sequence>
<comment type="similarity">
    <text evidence="1">Belongs to the CENP-X/MHF2 family.</text>
</comment>
<accession>A0AAD4HB19</accession>
<dbReference type="Proteomes" id="UP001194580">
    <property type="component" value="Unassembled WGS sequence"/>
</dbReference>
<reference evidence="6" key="1">
    <citation type="journal article" date="2020" name="Fungal Divers.">
        <title>Resolving the Mortierellaceae phylogeny through synthesis of multi-gene phylogenetics and phylogenomics.</title>
        <authorList>
            <person name="Vandepol N."/>
            <person name="Liber J."/>
            <person name="Desiro A."/>
            <person name="Na H."/>
            <person name="Kennedy M."/>
            <person name="Barry K."/>
            <person name="Grigoriev I.V."/>
            <person name="Miller A.N."/>
            <person name="O'Donnell K."/>
            <person name="Stajich J.E."/>
            <person name="Bonito G."/>
        </authorList>
    </citation>
    <scope>NUCLEOTIDE SEQUENCE</scope>
    <source>
        <strain evidence="6">NRRL 28262</strain>
    </source>
</reference>
<dbReference type="Gene3D" id="6.10.130.30">
    <property type="match status" value="1"/>
</dbReference>
<protein>
    <submittedName>
        <fullName evidence="6">Uncharacterized protein</fullName>
    </submittedName>
</protein>
<dbReference type="InterPro" id="IPR018552">
    <property type="entry name" value="CENP-X"/>
</dbReference>
<name>A0AAD4HB19_9FUNG</name>
<evidence type="ECO:0000256" key="3">
    <source>
        <dbReference type="ARBA" id="ARBA00023125"/>
    </source>
</evidence>
<dbReference type="AlphaFoldDB" id="A0AAD4HB19"/>
<feature type="compositionally biased region" description="Polar residues" evidence="5">
    <location>
        <begin position="64"/>
        <end position="74"/>
    </location>
</feature>
<dbReference type="EMBL" id="JAAAIL010000018">
    <property type="protein sequence ID" value="KAG0281456.1"/>
    <property type="molecule type" value="Genomic_DNA"/>
</dbReference>
<evidence type="ECO:0000313" key="7">
    <source>
        <dbReference type="Proteomes" id="UP001194580"/>
    </source>
</evidence>
<feature type="compositionally biased region" description="Acidic residues" evidence="5">
    <location>
        <begin position="41"/>
        <end position="51"/>
    </location>
</feature>
<feature type="region of interest" description="Disordered" evidence="5">
    <location>
        <begin position="1"/>
        <end position="115"/>
    </location>
</feature>
<keyword evidence="7" id="KW-1185">Reference proteome</keyword>
<evidence type="ECO:0000256" key="2">
    <source>
        <dbReference type="ARBA" id="ARBA00022763"/>
    </source>
</evidence>
<gene>
    <name evidence="6" type="ORF">BGZ95_003491</name>
</gene>
<evidence type="ECO:0000313" key="6">
    <source>
        <dbReference type="EMBL" id="KAG0281456.1"/>
    </source>
</evidence>
<dbReference type="GO" id="GO:0006281">
    <property type="term" value="P:DNA repair"/>
    <property type="evidence" value="ECO:0007669"/>
    <property type="project" value="UniProtKB-KW"/>
</dbReference>
<feature type="compositionally biased region" description="Basic and acidic residues" evidence="5">
    <location>
        <begin position="78"/>
        <end position="95"/>
    </location>
</feature>
<proteinExistence type="inferred from homology"/>
<keyword evidence="3" id="KW-0238">DNA-binding</keyword>
<evidence type="ECO:0000256" key="5">
    <source>
        <dbReference type="SAM" id="MobiDB-lite"/>
    </source>
</evidence>
<keyword evidence="4" id="KW-0234">DNA repair</keyword>
<dbReference type="GO" id="GO:0051382">
    <property type="term" value="P:kinetochore assembly"/>
    <property type="evidence" value="ECO:0007669"/>
    <property type="project" value="InterPro"/>
</dbReference>
<comment type="caution">
    <text evidence="6">The sequence shown here is derived from an EMBL/GenBank/DDBJ whole genome shotgun (WGS) entry which is preliminary data.</text>
</comment>
<feature type="compositionally biased region" description="Acidic residues" evidence="5">
    <location>
        <begin position="96"/>
        <end position="107"/>
    </location>
</feature>
<feature type="compositionally biased region" description="Basic and acidic residues" evidence="5">
    <location>
        <begin position="29"/>
        <end position="40"/>
    </location>
</feature>
<feature type="compositionally biased region" description="Polar residues" evidence="5">
    <location>
        <begin position="16"/>
        <end position="28"/>
    </location>
</feature>
<organism evidence="6 7">
    <name type="scientific">Linnemannia exigua</name>
    <dbReference type="NCBI Taxonomy" id="604196"/>
    <lineage>
        <taxon>Eukaryota</taxon>
        <taxon>Fungi</taxon>
        <taxon>Fungi incertae sedis</taxon>
        <taxon>Mucoromycota</taxon>
        <taxon>Mortierellomycotina</taxon>
        <taxon>Mortierellomycetes</taxon>
        <taxon>Mortierellales</taxon>
        <taxon>Mortierellaceae</taxon>
        <taxon>Linnemannia</taxon>
    </lineage>
</organism>
<dbReference type="CDD" id="cd22921">
    <property type="entry name" value="HFD_CENP-X"/>
    <property type="match status" value="1"/>
</dbReference>
<dbReference type="Pfam" id="PF09415">
    <property type="entry name" value="CENP-X"/>
    <property type="match status" value="1"/>
</dbReference>
<keyword evidence="2" id="KW-0227">DNA damage</keyword>